<dbReference type="InterPro" id="IPR041588">
    <property type="entry name" value="Integrase_H2C2"/>
</dbReference>
<evidence type="ECO:0000313" key="3">
    <source>
        <dbReference type="WBParaSite" id="SVE_0907100.1"/>
    </source>
</evidence>
<name>A0A0K0FJJ6_STRVS</name>
<organism evidence="2 3">
    <name type="scientific">Strongyloides venezuelensis</name>
    <name type="common">Threadworm</name>
    <dbReference type="NCBI Taxonomy" id="75913"/>
    <lineage>
        <taxon>Eukaryota</taxon>
        <taxon>Metazoa</taxon>
        <taxon>Ecdysozoa</taxon>
        <taxon>Nematoda</taxon>
        <taxon>Chromadorea</taxon>
        <taxon>Rhabditida</taxon>
        <taxon>Tylenchina</taxon>
        <taxon>Panagrolaimomorpha</taxon>
        <taxon>Strongyloidoidea</taxon>
        <taxon>Strongyloididae</taxon>
        <taxon>Strongyloides</taxon>
    </lineage>
</organism>
<sequence>MGIADTLSRLIEDAKFLMVKDSEEVVLCGEIYIPQVRILTDAHVEIEAKQDEEYIELYKRVVGGHVGRKKMSEILRKMYFWPFMNDYVAVYVRKCEACQKYCRKLAVVDVGYDEPKRILSKSTY</sequence>
<reference evidence="2" key="1">
    <citation type="submission" date="2014-07" db="EMBL/GenBank/DDBJ databases">
        <authorList>
            <person name="Martin A.A"/>
            <person name="De Silva N."/>
        </authorList>
    </citation>
    <scope>NUCLEOTIDE SEQUENCE</scope>
</reference>
<evidence type="ECO:0000259" key="1">
    <source>
        <dbReference type="Pfam" id="PF17921"/>
    </source>
</evidence>
<protein>
    <submittedName>
        <fullName evidence="3">Integrase_H2C2 domain-containing protein</fullName>
    </submittedName>
</protein>
<dbReference type="WBParaSite" id="SVE_0907100.1">
    <property type="protein sequence ID" value="SVE_0907100.1"/>
    <property type="gene ID" value="SVE_0907100"/>
</dbReference>
<evidence type="ECO:0000313" key="2">
    <source>
        <dbReference type="Proteomes" id="UP000035680"/>
    </source>
</evidence>
<accession>A0A0K0FJJ6</accession>
<dbReference type="Proteomes" id="UP000035680">
    <property type="component" value="Unassembled WGS sequence"/>
</dbReference>
<dbReference type="Gene3D" id="1.10.340.70">
    <property type="match status" value="1"/>
</dbReference>
<dbReference type="Pfam" id="PF17921">
    <property type="entry name" value="Integrase_H2C2"/>
    <property type="match status" value="1"/>
</dbReference>
<proteinExistence type="predicted"/>
<dbReference type="AlphaFoldDB" id="A0A0K0FJJ6"/>
<feature type="domain" description="Integrase zinc-binding" evidence="1">
    <location>
        <begin position="57"/>
        <end position="101"/>
    </location>
</feature>
<keyword evidence="2" id="KW-1185">Reference proteome</keyword>
<reference evidence="3" key="2">
    <citation type="submission" date="2015-08" db="UniProtKB">
        <authorList>
            <consortium name="WormBaseParasite"/>
        </authorList>
    </citation>
    <scope>IDENTIFICATION</scope>
</reference>